<evidence type="ECO:0000256" key="1">
    <source>
        <dbReference type="PIRNR" id="PIRNR013171"/>
    </source>
</evidence>
<dbReference type="Gene3D" id="3.40.50.1580">
    <property type="entry name" value="Nucleoside phosphorylase domain"/>
    <property type="match status" value="1"/>
</dbReference>
<dbReference type="PANTHER" id="PTHR38643">
    <property type="entry name" value="PURINE NUCLEOSIDE PERMEASE C285.05-RELATED"/>
    <property type="match status" value="1"/>
</dbReference>
<dbReference type="GO" id="GO:0003824">
    <property type="term" value="F:catalytic activity"/>
    <property type="evidence" value="ECO:0007669"/>
    <property type="project" value="InterPro"/>
</dbReference>
<evidence type="ECO:0008006" key="5">
    <source>
        <dbReference type="Google" id="ProtNLM"/>
    </source>
</evidence>
<name>A0AAD2K8D9_9AGAR</name>
<evidence type="ECO:0000313" key="4">
    <source>
        <dbReference type="Proteomes" id="UP001295794"/>
    </source>
</evidence>
<accession>A0AAD2K8D9</accession>
<dbReference type="AlphaFoldDB" id="A0AAD2K8D9"/>
<evidence type="ECO:0000313" key="2">
    <source>
        <dbReference type="EMBL" id="CAK5284621.1"/>
    </source>
</evidence>
<reference evidence="3" key="1">
    <citation type="submission" date="2023-11" db="EMBL/GenBank/DDBJ databases">
        <authorList>
            <person name="De Vega J J."/>
            <person name="De Vega J J."/>
        </authorList>
    </citation>
    <scope>NUCLEOTIDE SEQUENCE</scope>
</reference>
<comment type="caution">
    <text evidence="3">The sequence shown here is derived from an EMBL/GenBank/DDBJ whole genome shotgun (WGS) entry which is preliminary data.</text>
</comment>
<gene>
    <name evidence="2" type="ORF">MYCIT1_LOCUS37982</name>
    <name evidence="3" type="ORF">MYCIT1_LOCUS38334</name>
</gene>
<evidence type="ECO:0000313" key="3">
    <source>
        <dbReference type="EMBL" id="CAK5284847.1"/>
    </source>
</evidence>
<protein>
    <recommendedName>
        <fullName evidence="5">Purine nucleoside permease</fullName>
    </recommendedName>
</protein>
<proteinExistence type="inferred from homology"/>
<dbReference type="GO" id="GO:0055085">
    <property type="term" value="P:transmembrane transport"/>
    <property type="evidence" value="ECO:0007669"/>
    <property type="project" value="InterPro"/>
</dbReference>
<organism evidence="3 4">
    <name type="scientific">Mycena citricolor</name>
    <dbReference type="NCBI Taxonomy" id="2018698"/>
    <lineage>
        <taxon>Eukaryota</taxon>
        <taxon>Fungi</taxon>
        <taxon>Dikarya</taxon>
        <taxon>Basidiomycota</taxon>
        <taxon>Agaricomycotina</taxon>
        <taxon>Agaricomycetes</taxon>
        <taxon>Agaricomycetidae</taxon>
        <taxon>Agaricales</taxon>
        <taxon>Marasmiineae</taxon>
        <taxon>Mycenaceae</taxon>
        <taxon>Mycena</taxon>
    </lineage>
</organism>
<keyword evidence="4" id="KW-1185">Reference proteome</keyword>
<dbReference type="Proteomes" id="UP001295794">
    <property type="component" value="Unassembled WGS sequence"/>
</dbReference>
<dbReference type="PANTHER" id="PTHR38643:SF1">
    <property type="entry name" value="PURINE NUCLEOSIDE PERMEASE C285.05-RELATED"/>
    <property type="match status" value="1"/>
</dbReference>
<sequence>MVQCRPPPPSGPSCTSEEMRPGHVRTLLASLFFAPAAFGKIAPKVMIVSMFINEQDAWWGIPEFNVLEKNITVPGLSPIFPQIHCTKNTDICQVTTGEGEINAASTLTALLYSKKFDLTSTYWLIAGIAGVNPKVATIGSVTFARYAVHVGLQYEIDARQMPSNFSTGYFPQGSSQPGVFPPELYGTEVFEVNEPLRQIAYHLAKNATLADNDAARAQRRLYAATPGFAAGGSPAGVGVYLCDTATSDQYWDGSLLGEAFENTTSVWTNGTGVYCTTQQEDNATLEALLRGTLAKLTDYSRVIIMRTASDFDRAPAGESTYDSLTGDTPGFGPSILNLHLAGVKVVEAIVGDWHATYKKGIKATNYIGDAWGSLGGQPDFGPGSIFGGKGAFVDDDEED</sequence>
<comment type="function">
    <text evidence="1">Nucleoside permease that transports adenosine and guanosine.</text>
</comment>
<dbReference type="InterPro" id="IPR009486">
    <property type="entry name" value="Pur_nuclsid_perm"/>
</dbReference>
<dbReference type="InterPro" id="IPR035994">
    <property type="entry name" value="Nucleoside_phosphorylase_sf"/>
</dbReference>
<dbReference type="GO" id="GO:0009116">
    <property type="term" value="P:nucleoside metabolic process"/>
    <property type="evidence" value="ECO:0007669"/>
    <property type="project" value="InterPro"/>
</dbReference>
<keyword evidence="1" id="KW-0813">Transport</keyword>
<dbReference type="GO" id="GO:0005783">
    <property type="term" value="C:endoplasmic reticulum"/>
    <property type="evidence" value="ECO:0007669"/>
    <property type="project" value="TreeGrafter"/>
</dbReference>
<dbReference type="Pfam" id="PF06516">
    <property type="entry name" value="NUP"/>
    <property type="match status" value="1"/>
</dbReference>
<dbReference type="PIRSF" id="PIRSF013171">
    <property type="entry name" value="Pur_nuclsid_perm"/>
    <property type="match status" value="1"/>
</dbReference>
<comment type="similarity">
    <text evidence="1">Belongs to the NUP family.</text>
</comment>
<dbReference type="EMBL" id="CAVNYO010000480">
    <property type="protein sequence ID" value="CAK5284621.1"/>
    <property type="molecule type" value="Genomic_DNA"/>
</dbReference>
<dbReference type="EMBL" id="CAVNYO010000481">
    <property type="protein sequence ID" value="CAK5284847.1"/>
    <property type="molecule type" value="Genomic_DNA"/>
</dbReference>